<feature type="region of interest" description="Disordered" evidence="1">
    <location>
        <begin position="183"/>
        <end position="205"/>
    </location>
</feature>
<sequence>MPPPLNNFLNSHNRRHTTTPSSSRDINISSSVGAFGGVQRSPLPSSSSRPLSPLPNLRAFFIPRWPPDIVTPVREPLTSIEGTSSAEALTNLILQDLQVINKGQSHNIPKSFREGDFESHSSLMQALGEHLPRTLGDVAEHENKIDWLTSSLISLLALIKSYQWSLSELKSEVSYLRERLSAMEEAQPDDDHDRPRKKAKSTRSPEVEALVHHSVRVLLGLPPCGAKQNYSPDDWPEYDPILAPNGYYQDAETNAVIWMLNWDNLKCSFYPNLINAAVDICLQDSSMSSMPSREELRKRVKDYLEGIAKMKKRPKEERDANRLLKTIRARVNPLNTWISANFESTPLAHCQESELIRAAFK</sequence>
<dbReference type="EMBL" id="AMKT01000048">
    <property type="protein sequence ID" value="OXG20174.1"/>
    <property type="molecule type" value="Genomic_DNA"/>
</dbReference>
<dbReference type="Proteomes" id="UP000199727">
    <property type="component" value="Unassembled WGS sequence"/>
</dbReference>
<reference evidence="2 3" key="1">
    <citation type="submission" date="2017-06" db="EMBL/GenBank/DDBJ databases">
        <title>Global population genomics of the pathogenic fungus Cryptococcus neoformans var. grubii.</title>
        <authorList>
            <person name="Cuomo C."/>
            <person name="Litvintseva A."/>
            <person name="Chen Y."/>
            <person name="Young S."/>
            <person name="Zeng Q."/>
            <person name="Chapman S."/>
            <person name="Gujja S."/>
            <person name="Saif S."/>
            <person name="Birren B."/>
        </authorList>
    </citation>
    <scope>NUCLEOTIDE SEQUENCE [LARGE SCALE GENOMIC DNA]</scope>
    <source>
        <strain evidence="2 3">Tu259-1</strain>
    </source>
</reference>
<evidence type="ECO:0000313" key="2">
    <source>
        <dbReference type="EMBL" id="OXG20174.1"/>
    </source>
</evidence>
<dbReference type="OrthoDB" id="2577477at2759"/>
<proteinExistence type="predicted"/>
<dbReference type="AlphaFoldDB" id="A0A854Q9G4"/>
<evidence type="ECO:0000256" key="1">
    <source>
        <dbReference type="SAM" id="MobiDB-lite"/>
    </source>
</evidence>
<comment type="caution">
    <text evidence="2">The sequence shown here is derived from an EMBL/GenBank/DDBJ whole genome shotgun (WGS) entry which is preliminary data.</text>
</comment>
<gene>
    <name evidence="2" type="ORF">C361_03886</name>
</gene>
<name>A0A854Q9G4_CRYNE</name>
<accession>A0A854Q9G4</accession>
<protein>
    <submittedName>
        <fullName evidence="2">Uncharacterized protein</fullName>
    </submittedName>
</protein>
<evidence type="ECO:0000313" key="3">
    <source>
        <dbReference type="Proteomes" id="UP000199727"/>
    </source>
</evidence>
<organism evidence="2 3">
    <name type="scientific">Cryptococcus neoformans Tu259-1</name>
    <dbReference type="NCBI Taxonomy" id="1230072"/>
    <lineage>
        <taxon>Eukaryota</taxon>
        <taxon>Fungi</taxon>
        <taxon>Dikarya</taxon>
        <taxon>Basidiomycota</taxon>
        <taxon>Agaricomycotina</taxon>
        <taxon>Tremellomycetes</taxon>
        <taxon>Tremellales</taxon>
        <taxon>Cryptococcaceae</taxon>
        <taxon>Cryptococcus</taxon>
        <taxon>Cryptococcus neoformans species complex</taxon>
    </lineage>
</organism>
<feature type="region of interest" description="Disordered" evidence="1">
    <location>
        <begin position="1"/>
        <end position="29"/>
    </location>
</feature>